<dbReference type="SUPFAM" id="SSF49870">
    <property type="entry name" value="Osmotin, thaumatin-like protein"/>
    <property type="match status" value="1"/>
</dbReference>
<gene>
    <name evidence="2" type="ORF">BDV96DRAFT_604024</name>
</gene>
<protein>
    <submittedName>
        <fullName evidence="2">Uncharacterized protein</fullName>
    </submittedName>
</protein>
<sequence>MIKSWLLILVLPLLGLCAPAADVAPAPAATLNPKWKFQKLLPSTPDKVLFQNSCDYAVYVQAVSGDPTKTPPPPQEIGGASKWTGDLSPECVGQEKPCGTSLKISRAIDMQVVVQFEFTVNVTTGDAWYDISLINCIKDMNVPNKDATACPGWEAGILATAAEGSSVTCNRMECAPRFQCEENAYFFELDKVAGAHHPVAPCPANRGIAIEICAA</sequence>
<feature type="chain" id="PRO_5025685773" evidence="1">
    <location>
        <begin position="18"/>
        <end position="215"/>
    </location>
</feature>
<dbReference type="InterPro" id="IPR037176">
    <property type="entry name" value="Osmotin/thaumatin-like_sf"/>
</dbReference>
<feature type="signal peptide" evidence="1">
    <location>
        <begin position="1"/>
        <end position="17"/>
    </location>
</feature>
<evidence type="ECO:0000313" key="3">
    <source>
        <dbReference type="Proteomes" id="UP000799770"/>
    </source>
</evidence>
<organism evidence="2 3">
    <name type="scientific">Lophiotrema nucula</name>
    <dbReference type="NCBI Taxonomy" id="690887"/>
    <lineage>
        <taxon>Eukaryota</taxon>
        <taxon>Fungi</taxon>
        <taxon>Dikarya</taxon>
        <taxon>Ascomycota</taxon>
        <taxon>Pezizomycotina</taxon>
        <taxon>Dothideomycetes</taxon>
        <taxon>Pleosporomycetidae</taxon>
        <taxon>Pleosporales</taxon>
        <taxon>Lophiotremataceae</taxon>
        <taxon>Lophiotrema</taxon>
    </lineage>
</organism>
<keyword evidence="1" id="KW-0732">Signal</keyword>
<dbReference type="Proteomes" id="UP000799770">
    <property type="component" value="Unassembled WGS sequence"/>
</dbReference>
<name>A0A6A5YTV2_9PLEO</name>
<dbReference type="OrthoDB" id="5144514at2759"/>
<reference evidence="2" key="1">
    <citation type="journal article" date="2020" name="Stud. Mycol.">
        <title>101 Dothideomycetes genomes: a test case for predicting lifestyles and emergence of pathogens.</title>
        <authorList>
            <person name="Haridas S."/>
            <person name="Albert R."/>
            <person name="Binder M."/>
            <person name="Bloem J."/>
            <person name="Labutti K."/>
            <person name="Salamov A."/>
            <person name="Andreopoulos B."/>
            <person name="Baker S."/>
            <person name="Barry K."/>
            <person name="Bills G."/>
            <person name="Bluhm B."/>
            <person name="Cannon C."/>
            <person name="Castanera R."/>
            <person name="Culley D."/>
            <person name="Daum C."/>
            <person name="Ezra D."/>
            <person name="Gonzalez J."/>
            <person name="Henrissat B."/>
            <person name="Kuo A."/>
            <person name="Liang C."/>
            <person name="Lipzen A."/>
            <person name="Lutzoni F."/>
            <person name="Magnuson J."/>
            <person name="Mondo S."/>
            <person name="Nolan M."/>
            <person name="Ohm R."/>
            <person name="Pangilinan J."/>
            <person name="Park H.-J."/>
            <person name="Ramirez L."/>
            <person name="Alfaro M."/>
            <person name="Sun H."/>
            <person name="Tritt A."/>
            <person name="Yoshinaga Y."/>
            <person name="Zwiers L.-H."/>
            <person name="Turgeon B."/>
            <person name="Goodwin S."/>
            <person name="Spatafora J."/>
            <person name="Crous P."/>
            <person name="Grigoriev I."/>
        </authorList>
    </citation>
    <scope>NUCLEOTIDE SEQUENCE</scope>
    <source>
        <strain evidence="2">CBS 627.86</strain>
    </source>
</reference>
<accession>A0A6A5YTV2</accession>
<evidence type="ECO:0000256" key="1">
    <source>
        <dbReference type="SAM" id="SignalP"/>
    </source>
</evidence>
<evidence type="ECO:0000313" key="2">
    <source>
        <dbReference type="EMBL" id="KAF2110450.1"/>
    </source>
</evidence>
<dbReference type="EMBL" id="ML977338">
    <property type="protein sequence ID" value="KAF2110450.1"/>
    <property type="molecule type" value="Genomic_DNA"/>
</dbReference>
<keyword evidence="3" id="KW-1185">Reference proteome</keyword>
<dbReference type="AlphaFoldDB" id="A0A6A5YTV2"/>
<proteinExistence type="predicted"/>